<feature type="domain" description="ABC transmembrane type-1" evidence="8">
    <location>
        <begin position="91"/>
        <end position="275"/>
    </location>
</feature>
<keyword evidence="5 7" id="KW-1133">Transmembrane helix</keyword>
<dbReference type="SUPFAM" id="SSF161098">
    <property type="entry name" value="MetI-like"/>
    <property type="match status" value="1"/>
</dbReference>
<comment type="similarity">
    <text evidence="7">Belongs to the binding-protein-dependent transport system permease family.</text>
</comment>
<keyword evidence="3" id="KW-1003">Cell membrane</keyword>
<evidence type="ECO:0000256" key="2">
    <source>
        <dbReference type="ARBA" id="ARBA00022448"/>
    </source>
</evidence>
<dbReference type="Proteomes" id="UP000219072">
    <property type="component" value="Unassembled WGS sequence"/>
</dbReference>
<dbReference type="EMBL" id="OCNE01000003">
    <property type="protein sequence ID" value="SOD61716.1"/>
    <property type="molecule type" value="Genomic_DNA"/>
</dbReference>
<keyword evidence="4 7" id="KW-0812">Transmembrane</keyword>
<evidence type="ECO:0000256" key="7">
    <source>
        <dbReference type="RuleBase" id="RU363032"/>
    </source>
</evidence>
<feature type="transmembrane region" description="Helical" evidence="7">
    <location>
        <begin position="128"/>
        <end position="151"/>
    </location>
</feature>
<gene>
    <name evidence="9" type="ORF">SAMN06297387_103324</name>
</gene>
<dbReference type="InterPro" id="IPR000515">
    <property type="entry name" value="MetI-like"/>
</dbReference>
<dbReference type="GO" id="GO:0005886">
    <property type="term" value="C:plasma membrane"/>
    <property type="evidence" value="ECO:0007669"/>
    <property type="project" value="UniProtKB-SubCell"/>
</dbReference>
<keyword evidence="10" id="KW-1185">Reference proteome</keyword>
<reference evidence="9 10" key="1">
    <citation type="submission" date="2017-09" db="EMBL/GenBank/DDBJ databases">
        <authorList>
            <person name="Ehlers B."/>
            <person name="Leendertz F.H."/>
        </authorList>
    </citation>
    <scope>NUCLEOTIDE SEQUENCE [LARGE SCALE GENOMIC DNA]</scope>
    <source>
        <strain evidence="9 10">CGMCC 4.7095</strain>
    </source>
</reference>
<dbReference type="RefSeq" id="WP_097230200.1">
    <property type="nucleotide sequence ID" value="NZ_OCNE01000003.1"/>
</dbReference>
<keyword evidence="6 7" id="KW-0472">Membrane</keyword>
<feature type="transmembrane region" description="Helical" evidence="7">
    <location>
        <begin position="40"/>
        <end position="62"/>
    </location>
</feature>
<feature type="transmembrane region" description="Helical" evidence="7">
    <location>
        <begin position="206"/>
        <end position="233"/>
    </location>
</feature>
<feature type="transmembrane region" description="Helical" evidence="7">
    <location>
        <begin position="95"/>
        <end position="116"/>
    </location>
</feature>
<name>A0A286DSQ8_9ACTN</name>
<keyword evidence="2 7" id="KW-0813">Transport</keyword>
<dbReference type="OrthoDB" id="5458199at2"/>
<evidence type="ECO:0000256" key="4">
    <source>
        <dbReference type="ARBA" id="ARBA00022692"/>
    </source>
</evidence>
<feature type="transmembrane region" description="Helical" evidence="7">
    <location>
        <begin position="157"/>
        <end position="176"/>
    </location>
</feature>
<evidence type="ECO:0000256" key="6">
    <source>
        <dbReference type="ARBA" id="ARBA00023136"/>
    </source>
</evidence>
<dbReference type="GO" id="GO:0055085">
    <property type="term" value="P:transmembrane transport"/>
    <property type="evidence" value="ECO:0007669"/>
    <property type="project" value="InterPro"/>
</dbReference>
<feature type="transmembrane region" description="Helical" evidence="7">
    <location>
        <begin position="253"/>
        <end position="271"/>
    </location>
</feature>
<dbReference type="PROSITE" id="PS50928">
    <property type="entry name" value="ABC_TM1"/>
    <property type="match status" value="1"/>
</dbReference>
<comment type="subcellular location">
    <subcellularLocation>
        <location evidence="1 7">Cell membrane</location>
        <topology evidence="1 7">Multi-pass membrane protein</topology>
    </subcellularLocation>
</comment>
<evidence type="ECO:0000256" key="5">
    <source>
        <dbReference type="ARBA" id="ARBA00022989"/>
    </source>
</evidence>
<dbReference type="PANTHER" id="PTHR30151:SF0">
    <property type="entry name" value="ABC TRANSPORTER PERMEASE PROTEIN MJ0413-RELATED"/>
    <property type="match status" value="1"/>
</dbReference>
<dbReference type="Pfam" id="PF00528">
    <property type="entry name" value="BPD_transp_1"/>
    <property type="match status" value="1"/>
</dbReference>
<dbReference type="PANTHER" id="PTHR30151">
    <property type="entry name" value="ALKANE SULFONATE ABC TRANSPORTER-RELATED, MEMBRANE SUBUNIT"/>
    <property type="match status" value="1"/>
</dbReference>
<evidence type="ECO:0000259" key="8">
    <source>
        <dbReference type="PROSITE" id="PS50928"/>
    </source>
</evidence>
<evidence type="ECO:0000313" key="10">
    <source>
        <dbReference type="Proteomes" id="UP000219072"/>
    </source>
</evidence>
<dbReference type="CDD" id="cd06261">
    <property type="entry name" value="TM_PBP2"/>
    <property type="match status" value="1"/>
</dbReference>
<dbReference type="Gene3D" id="1.10.3720.10">
    <property type="entry name" value="MetI-like"/>
    <property type="match status" value="1"/>
</dbReference>
<dbReference type="InterPro" id="IPR035906">
    <property type="entry name" value="MetI-like_sf"/>
</dbReference>
<evidence type="ECO:0000256" key="3">
    <source>
        <dbReference type="ARBA" id="ARBA00022475"/>
    </source>
</evidence>
<dbReference type="AlphaFoldDB" id="A0A286DSQ8"/>
<evidence type="ECO:0000256" key="1">
    <source>
        <dbReference type="ARBA" id="ARBA00004651"/>
    </source>
</evidence>
<sequence length="291" mass="31395">MSLEGTATVTSAPQGTARANLADTSGRLRRLLDQRWLRDLGLKVSGVLAVLLALEACSRTGLLSRDWFPPMTDTYVELFKLAAGQPLWTEIGRTLSGWGLGIALATLLAVPSGILLGSNATAYRMTRVVIEFCRPVPSVALIPLAVLVYGVGLEMKVFLIVFVTFWPILLQVIYGVQDVDPVVRDTARSYGLPARARFLRVTLPSAAPYIATGLRIASAIALVLAVTAELVVGAPGLGQSIVVAQSNANLPRMYALIIVTGLVGWVINLAFQAIERRLLKWHPSQRQEVAQ</sequence>
<accession>A0A286DSQ8</accession>
<protein>
    <submittedName>
        <fullName evidence="9">ABC-type nitrate/sulfonate/bicarbonate transport system, permease component</fullName>
    </submittedName>
</protein>
<organism evidence="9 10">
    <name type="scientific">Streptomyces zhaozhouensis</name>
    <dbReference type="NCBI Taxonomy" id="1300267"/>
    <lineage>
        <taxon>Bacteria</taxon>
        <taxon>Bacillati</taxon>
        <taxon>Actinomycetota</taxon>
        <taxon>Actinomycetes</taxon>
        <taxon>Kitasatosporales</taxon>
        <taxon>Streptomycetaceae</taxon>
        <taxon>Streptomyces</taxon>
    </lineage>
</organism>
<evidence type="ECO:0000313" key="9">
    <source>
        <dbReference type="EMBL" id="SOD61716.1"/>
    </source>
</evidence>
<proteinExistence type="inferred from homology"/>